<sequence>MELKEKLVILTALVLATTQDGKEPNEEEVKVIHDGIGKVYGINMDDPQIGDLFAATMATIDLTTRTMELKEQYLAAFKAEAASE</sequence>
<reference evidence="1 2" key="1">
    <citation type="journal article" date="2016" name="Front. Microbiol.">
        <title>Genomic Resource of Rice Seed Associated Bacteria.</title>
        <authorList>
            <person name="Midha S."/>
            <person name="Bansal K."/>
            <person name="Sharma S."/>
            <person name="Kumar N."/>
            <person name="Patil P.P."/>
            <person name="Chaudhry V."/>
            <person name="Patil P.B."/>
        </authorList>
    </citation>
    <scope>NUCLEOTIDE SEQUENCE [LARGE SCALE GENOMIC DNA]</scope>
    <source>
        <strain evidence="1 2">NS115</strain>
    </source>
</reference>
<gene>
    <name evidence="1" type="ORF">NS115_03800</name>
</gene>
<protein>
    <submittedName>
        <fullName evidence="1">Uncharacterized protein</fullName>
    </submittedName>
</protein>
<dbReference type="Proteomes" id="UP000074866">
    <property type="component" value="Unassembled WGS sequence"/>
</dbReference>
<dbReference type="EMBL" id="LDRX01000015">
    <property type="protein sequence ID" value="KTS84463.1"/>
    <property type="molecule type" value="Genomic_DNA"/>
</dbReference>
<name>A0ACC4ZZL4_9BACL</name>
<keyword evidence="2" id="KW-1185">Reference proteome</keyword>
<evidence type="ECO:0000313" key="1">
    <source>
        <dbReference type="EMBL" id="KTS84463.1"/>
    </source>
</evidence>
<comment type="caution">
    <text evidence="1">The sequence shown here is derived from an EMBL/GenBank/DDBJ whole genome shotgun (WGS) entry which is preliminary data.</text>
</comment>
<organism evidence="1 2">
    <name type="scientific">Paenibacillus jamilae</name>
    <dbReference type="NCBI Taxonomy" id="114136"/>
    <lineage>
        <taxon>Bacteria</taxon>
        <taxon>Bacillati</taxon>
        <taxon>Bacillota</taxon>
        <taxon>Bacilli</taxon>
        <taxon>Bacillales</taxon>
        <taxon>Paenibacillaceae</taxon>
        <taxon>Paenibacillus</taxon>
    </lineage>
</organism>
<evidence type="ECO:0000313" key="2">
    <source>
        <dbReference type="Proteomes" id="UP000074866"/>
    </source>
</evidence>
<accession>A0ACC4ZZL4</accession>
<proteinExistence type="predicted"/>